<keyword evidence="2" id="KW-0732">Signal</keyword>
<dbReference type="PANTHER" id="PTHR43143">
    <property type="entry name" value="METALLOPHOSPHOESTERASE, CALCINEURIN SUPERFAMILY"/>
    <property type="match status" value="1"/>
</dbReference>
<gene>
    <name evidence="6" type="ORF">EBB59_09960</name>
</gene>
<protein>
    <submittedName>
        <fullName evidence="6">Calcineurin phosphoesterase</fullName>
    </submittedName>
</protein>
<feature type="compositionally biased region" description="Basic and acidic residues" evidence="1">
    <location>
        <begin position="29"/>
        <end position="43"/>
    </location>
</feature>
<evidence type="ECO:0000259" key="5">
    <source>
        <dbReference type="Pfam" id="PF16371"/>
    </source>
</evidence>
<dbReference type="RefSeq" id="WP_122102002.1">
    <property type="nucleotide sequence ID" value="NZ_RFLY01000014.1"/>
</dbReference>
<name>A0A3M2HSW5_9GAMM</name>
<evidence type="ECO:0000313" key="6">
    <source>
        <dbReference type="EMBL" id="RMH90760.1"/>
    </source>
</evidence>
<feature type="signal peptide" evidence="2">
    <location>
        <begin position="1"/>
        <end position="20"/>
    </location>
</feature>
<sequence>MKRIRLASCLLILASLSVHAGERGCHVGSVYEDRDGDGRRGGDEPGLPGIAVSNGRDIVRSDARGDYRLPARPGAEVFVIKPAGSTVARREDGLPDHWRAGADCRPFGVRRAPASSGDLQVLLFGDPQPKSPRDIDYYRRDIVEPLIGKTRARLGMSMGDIVDDDLSLYPALNAATARLGLPWLHAPGNHDLDVGADDAGSLATFRSHFGPDTFAWEEAEANFIVLDDVVWQPASTPKYIGGFREDQFVFLENYLRQAPRNRLLVLALHIPLFEAPGRDTFRDEDRARLFALLRDFPRVLIVSAHTHTQRHVFHGMDTGWHGVMPLHEYNIGAVCGAFWSGVEDAAGIPAATMADGTPNGWAMLTVELGGEYTLAWHPARDAADTGIGLYAPRVLRRGAYPAWAVYANVWMGMDDTRVEYRIDGGAWKPMRKVSQPDPAMLAENVRDDEAAALRGYDRSPEATPSPHLWRGALPTDLATGEHDVEVRALDRWHGWRQARTRYRLRDAEP</sequence>
<dbReference type="SUPFAM" id="SSF56300">
    <property type="entry name" value="Metallo-dependent phosphatases"/>
    <property type="match status" value="1"/>
</dbReference>
<feature type="region of interest" description="Disordered" evidence="1">
    <location>
        <begin position="29"/>
        <end position="53"/>
    </location>
</feature>
<dbReference type="InterPro" id="IPR032288">
    <property type="entry name" value="Metallophos_C"/>
</dbReference>
<evidence type="ECO:0000259" key="3">
    <source>
        <dbReference type="Pfam" id="PF00149"/>
    </source>
</evidence>
<dbReference type="InterPro" id="IPR051918">
    <property type="entry name" value="STPP_CPPED1"/>
</dbReference>
<reference evidence="6 7" key="1">
    <citation type="submission" date="2018-10" db="EMBL/GenBank/DDBJ databases">
        <title>Proposal of Lysobacter pythonis sp. nov. isolated from royal pythons (Python regius).</title>
        <authorList>
            <person name="Hans-Juergen B."/>
            <person name="Huptas C."/>
            <person name="Sandra B."/>
            <person name="Igor L."/>
            <person name="Joachim S."/>
            <person name="Siegfried S."/>
            <person name="Mareike W."/>
            <person name="Peter K."/>
        </authorList>
    </citation>
    <scope>NUCLEOTIDE SEQUENCE [LARGE SCALE GENOMIC DNA]</scope>
    <source>
        <strain evidence="6 7">4284/11</strain>
    </source>
</reference>
<dbReference type="AlphaFoldDB" id="A0A3M2HSW5"/>
<dbReference type="InterPro" id="IPR032285">
    <property type="entry name" value="Metallophos_N"/>
</dbReference>
<evidence type="ECO:0000256" key="1">
    <source>
        <dbReference type="SAM" id="MobiDB-lite"/>
    </source>
</evidence>
<dbReference type="EMBL" id="RFLY01000014">
    <property type="protein sequence ID" value="RMH90760.1"/>
    <property type="molecule type" value="Genomic_DNA"/>
</dbReference>
<dbReference type="InterPro" id="IPR004843">
    <property type="entry name" value="Calcineurin-like_PHP"/>
</dbReference>
<evidence type="ECO:0000313" key="7">
    <source>
        <dbReference type="Proteomes" id="UP000275012"/>
    </source>
</evidence>
<dbReference type="Pfam" id="PF00149">
    <property type="entry name" value="Metallophos"/>
    <property type="match status" value="1"/>
</dbReference>
<dbReference type="PANTHER" id="PTHR43143:SF6">
    <property type="entry name" value="BLL3016 PROTEIN"/>
    <property type="match status" value="1"/>
</dbReference>
<evidence type="ECO:0000259" key="4">
    <source>
        <dbReference type="Pfam" id="PF16370"/>
    </source>
</evidence>
<organism evidence="6 7">
    <name type="scientific">Solilutibacter pythonis</name>
    <dbReference type="NCBI Taxonomy" id="2483112"/>
    <lineage>
        <taxon>Bacteria</taxon>
        <taxon>Pseudomonadati</taxon>
        <taxon>Pseudomonadota</taxon>
        <taxon>Gammaproteobacteria</taxon>
        <taxon>Lysobacterales</taxon>
        <taxon>Lysobacteraceae</taxon>
        <taxon>Solilutibacter</taxon>
    </lineage>
</organism>
<feature type="domain" description="Calcineurin-like phosphoesterase N-terminal" evidence="5">
    <location>
        <begin position="44"/>
        <end position="100"/>
    </location>
</feature>
<accession>A0A3M2HSW5</accession>
<dbReference type="InterPro" id="IPR029052">
    <property type="entry name" value="Metallo-depent_PP-like"/>
</dbReference>
<dbReference type="OrthoDB" id="9784378at2"/>
<dbReference type="GO" id="GO:0016787">
    <property type="term" value="F:hydrolase activity"/>
    <property type="evidence" value="ECO:0007669"/>
    <property type="project" value="InterPro"/>
</dbReference>
<dbReference type="Pfam" id="PF16370">
    <property type="entry name" value="MetallophosC"/>
    <property type="match status" value="1"/>
</dbReference>
<feature type="domain" description="Calcineurin-like phosphoesterase C-terminal" evidence="4">
    <location>
        <begin position="328"/>
        <end position="492"/>
    </location>
</feature>
<dbReference type="Pfam" id="PF16371">
    <property type="entry name" value="MetallophosN"/>
    <property type="match status" value="1"/>
</dbReference>
<feature type="domain" description="Calcineurin-like phosphoesterase" evidence="3">
    <location>
        <begin position="121"/>
        <end position="308"/>
    </location>
</feature>
<comment type="caution">
    <text evidence="6">The sequence shown here is derived from an EMBL/GenBank/DDBJ whole genome shotgun (WGS) entry which is preliminary data.</text>
</comment>
<keyword evidence="7" id="KW-1185">Reference proteome</keyword>
<dbReference type="Gene3D" id="3.60.21.10">
    <property type="match status" value="1"/>
</dbReference>
<evidence type="ECO:0000256" key="2">
    <source>
        <dbReference type="SAM" id="SignalP"/>
    </source>
</evidence>
<proteinExistence type="predicted"/>
<feature type="chain" id="PRO_5018072576" evidence="2">
    <location>
        <begin position="21"/>
        <end position="509"/>
    </location>
</feature>
<dbReference type="Proteomes" id="UP000275012">
    <property type="component" value="Unassembled WGS sequence"/>
</dbReference>